<organism evidence="5 6">
    <name type="scientific">Edaphochlamys debaryana</name>
    <dbReference type="NCBI Taxonomy" id="47281"/>
    <lineage>
        <taxon>Eukaryota</taxon>
        <taxon>Viridiplantae</taxon>
        <taxon>Chlorophyta</taxon>
        <taxon>core chlorophytes</taxon>
        <taxon>Chlorophyceae</taxon>
        <taxon>CS clade</taxon>
        <taxon>Chlamydomonadales</taxon>
        <taxon>Chlamydomonadales incertae sedis</taxon>
        <taxon>Edaphochlamys</taxon>
    </lineage>
</organism>
<evidence type="ECO:0000256" key="3">
    <source>
        <dbReference type="ARBA" id="ARBA00023043"/>
    </source>
</evidence>
<evidence type="ECO:0000259" key="4">
    <source>
        <dbReference type="PROSITE" id="PS50097"/>
    </source>
</evidence>
<dbReference type="InterPro" id="IPR011333">
    <property type="entry name" value="SKP1/BTB/POZ_sf"/>
</dbReference>
<dbReference type="SUPFAM" id="SSF63829">
    <property type="entry name" value="Calcium-dependent phosphotriesterase"/>
    <property type="match status" value="1"/>
</dbReference>
<dbReference type="Gene3D" id="3.30.710.10">
    <property type="entry name" value="Potassium Channel Kv1.1, Chain A"/>
    <property type="match status" value="1"/>
</dbReference>
<evidence type="ECO:0000313" key="6">
    <source>
        <dbReference type="Proteomes" id="UP000612055"/>
    </source>
</evidence>
<comment type="pathway">
    <text evidence="1">Protein modification; protein ubiquitination.</text>
</comment>
<evidence type="ECO:0000313" key="5">
    <source>
        <dbReference type="EMBL" id="KAG2493384.1"/>
    </source>
</evidence>
<dbReference type="InterPro" id="IPR044515">
    <property type="entry name" value="ABTB1"/>
</dbReference>
<dbReference type="PANTHER" id="PTHR46231">
    <property type="entry name" value="ANKYRIN REPEAT AND BTB/POZ DOMAIN-CONTAINING PROTEIN 1"/>
    <property type="match status" value="1"/>
</dbReference>
<accession>A0A835Y9B0</accession>
<dbReference type="OrthoDB" id="534632at2759"/>
<dbReference type="GO" id="GO:0005737">
    <property type="term" value="C:cytoplasm"/>
    <property type="evidence" value="ECO:0007669"/>
    <property type="project" value="TreeGrafter"/>
</dbReference>
<name>A0A835Y9B0_9CHLO</name>
<feature type="domain" description="BTB" evidence="4">
    <location>
        <begin position="346"/>
        <end position="415"/>
    </location>
</feature>
<dbReference type="EMBL" id="JAEHOE010000038">
    <property type="protein sequence ID" value="KAG2493384.1"/>
    <property type="molecule type" value="Genomic_DNA"/>
</dbReference>
<protein>
    <recommendedName>
        <fullName evidence="4">BTB domain-containing protein</fullName>
    </recommendedName>
</protein>
<keyword evidence="3" id="KW-0040">ANK repeat</keyword>
<keyword evidence="6" id="KW-1185">Reference proteome</keyword>
<dbReference type="Proteomes" id="UP000612055">
    <property type="component" value="Unassembled WGS sequence"/>
</dbReference>
<dbReference type="PANTHER" id="PTHR46231:SF1">
    <property type="entry name" value="ANKYRIN REPEAT AND BTB_POZ DOMAIN-CONTAINING PROTEIN 1"/>
    <property type="match status" value="1"/>
</dbReference>
<dbReference type="SMART" id="SM00225">
    <property type="entry name" value="BTB"/>
    <property type="match status" value="1"/>
</dbReference>
<dbReference type="PROSITE" id="PS50097">
    <property type="entry name" value="BTB"/>
    <property type="match status" value="1"/>
</dbReference>
<proteinExistence type="predicted"/>
<dbReference type="Pfam" id="PF00651">
    <property type="entry name" value="BTB"/>
    <property type="match status" value="1"/>
</dbReference>
<dbReference type="CDD" id="cd18186">
    <property type="entry name" value="BTB_POZ_ZBTB_KLHL-like"/>
    <property type="match status" value="1"/>
</dbReference>
<dbReference type="SUPFAM" id="SSF54695">
    <property type="entry name" value="POZ domain"/>
    <property type="match status" value="1"/>
</dbReference>
<comment type="caution">
    <text evidence="5">The sequence shown here is derived from an EMBL/GenBank/DDBJ whole genome shotgun (WGS) entry which is preliminary data.</text>
</comment>
<sequence length="516" mass="52985">MALSCRTLQPGCRAVGLVVRPRPGGGPDQALVFTEEGGIHELLGAGGDAGGGLSLGARLASASEASRVGHPVYDPVTQTVFFRASSTCISKLDASNRVSVVAGSGQHGRLDGVGAEALFQCIATLTADGCGGVWVADAARIRRLDTRSGEVTTLVGAETPNGPYSFWWRLDFDSTAAGTLRAAINTALCRVRTEGSDEDRVELVAGSWGYAGSCDGRSTAARFDLIRALLPVSGGRLLISDGPDLRCMDAGGAVTTLLRGCFGGLNARQMALLPSGDLGAILHDQTVAVVSGGDWAFTVPPSTAATDRLLSILAPPAAEEAGTSCSGGSRTAGHTFGSSSTAAACEGVTVRVGDRAFHAHRSVLAAGSEYFARLLAPGGGFEESGAPEVALPDADPAAFAHLLSYMYSTSLGLSGASSQLLAVPPELLRPTAALAGRLLMGGAVAALTERLAASTTTATVRSDLAWADAHGMTDLAERLRAFAVRKRKVVDHIALEEFGERCPPQAAKLLRASMQA</sequence>
<reference evidence="5" key="1">
    <citation type="journal article" date="2020" name="bioRxiv">
        <title>Comparative genomics of Chlamydomonas.</title>
        <authorList>
            <person name="Craig R.J."/>
            <person name="Hasan A.R."/>
            <person name="Ness R.W."/>
            <person name="Keightley P.D."/>
        </authorList>
    </citation>
    <scope>NUCLEOTIDE SEQUENCE</scope>
    <source>
        <strain evidence="5">CCAP 11/70</strain>
    </source>
</reference>
<dbReference type="InterPro" id="IPR011042">
    <property type="entry name" value="6-blade_b-propeller_TolB-like"/>
</dbReference>
<dbReference type="Gene3D" id="2.120.10.30">
    <property type="entry name" value="TolB, C-terminal domain"/>
    <property type="match status" value="1"/>
</dbReference>
<dbReference type="AlphaFoldDB" id="A0A835Y9B0"/>
<gene>
    <name evidence="5" type="ORF">HYH03_008516</name>
</gene>
<evidence type="ECO:0000256" key="2">
    <source>
        <dbReference type="ARBA" id="ARBA00022737"/>
    </source>
</evidence>
<evidence type="ECO:0000256" key="1">
    <source>
        <dbReference type="ARBA" id="ARBA00004906"/>
    </source>
</evidence>
<dbReference type="GO" id="GO:0000151">
    <property type="term" value="C:ubiquitin ligase complex"/>
    <property type="evidence" value="ECO:0007669"/>
    <property type="project" value="TreeGrafter"/>
</dbReference>
<dbReference type="InterPro" id="IPR000210">
    <property type="entry name" value="BTB/POZ_dom"/>
</dbReference>
<keyword evidence="2" id="KW-0677">Repeat</keyword>